<keyword evidence="5" id="KW-1185">Reference proteome</keyword>
<dbReference type="PANTHER" id="PTHR10948">
    <property type="entry name" value="TRANSPOSASE"/>
    <property type="match status" value="1"/>
</dbReference>
<sequence>MVFVQDIITGDNMSQYKHFSTKEREFILSGISKGLSLCMIAKGIGRNKSTVSRELRRNKVAEYYSPCEAQNYYLERRRNCCPKKKLLNQEIFNLVKDKFLNQQWSPQQISERLRLEKIEYFVSFNTIYRGIYSGMLDSRKLSHGEKGAKRHLRHKGKPRHRKGNEEKRGKIQITNNIAVGLVQLHIHQYFLQKTHLLSKMAVCLSKQVVLWQKYGFLYQTVSFPKKFLPQIYHTDCVLYAGLTIC</sequence>
<feature type="region of interest" description="Disordered" evidence="2">
    <location>
        <begin position="143"/>
        <end position="167"/>
    </location>
</feature>
<dbReference type="GO" id="GO:0004803">
    <property type="term" value="F:transposase activity"/>
    <property type="evidence" value="ECO:0007669"/>
    <property type="project" value="TreeGrafter"/>
</dbReference>
<accession>A0A840SEW2</accession>
<dbReference type="EMBL" id="JACHFR010000002">
    <property type="protein sequence ID" value="MBB5218698.1"/>
    <property type="molecule type" value="Genomic_DNA"/>
</dbReference>
<feature type="compositionally biased region" description="Basic residues" evidence="2">
    <location>
        <begin position="148"/>
        <end position="162"/>
    </location>
</feature>
<dbReference type="Pfam" id="PF13936">
    <property type="entry name" value="HTH_38"/>
    <property type="match status" value="1"/>
</dbReference>
<name>A0A840SEW2_9SPIR</name>
<reference evidence="4 5" key="1">
    <citation type="submission" date="2020-08" db="EMBL/GenBank/DDBJ databases">
        <title>Genomic Encyclopedia of Type Strains, Phase IV (KMG-IV): sequencing the most valuable type-strain genomes for metagenomic binning, comparative biology and taxonomic classification.</title>
        <authorList>
            <person name="Goeker M."/>
        </authorList>
    </citation>
    <scope>NUCLEOTIDE SEQUENCE [LARGE SCALE GENOMIC DNA]</scope>
    <source>
        <strain evidence="4 5">DSM 103679</strain>
    </source>
</reference>
<dbReference type="GO" id="GO:0005829">
    <property type="term" value="C:cytosol"/>
    <property type="evidence" value="ECO:0007669"/>
    <property type="project" value="TreeGrafter"/>
</dbReference>
<evidence type="ECO:0000256" key="2">
    <source>
        <dbReference type="SAM" id="MobiDB-lite"/>
    </source>
</evidence>
<dbReference type="RefSeq" id="WP_246428871.1">
    <property type="nucleotide sequence ID" value="NZ_JACHFR010000002.1"/>
</dbReference>
<dbReference type="NCBIfam" id="NF033563">
    <property type="entry name" value="transpos_IS30"/>
    <property type="match status" value="1"/>
</dbReference>
<feature type="domain" description="Transposase IS30-like HTH" evidence="3">
    <location>
        <begin position="16"/>
        <end position="58"/>
    </location>
</feature>
<evidence type="ECO:0000313" key="4">
    <source>
        <dbReference type="EMBL" id="MBB5218698.1"/>
    </source>
</evidence>
<dbReference type="InterPro" id="IPR053392">
    <property type="entry name" value="Transposase_IS30-like"/>
</dbReference>
<gene>
    <name evidence="4" type="ORF">HNP77_001067</name>
</gene>
<evidence type="ECO:0000259" key="3">
    <source>
        <dbReference type="Pfam" id="PF13936"/>
    </source>
</evidence>
<dbReference type="Proteomes" id="UP000578697">
    <property type="component" value="Unassembled WGS sequence"/>
</dbReference>
<dbReference type="InterPro" id="IPR051917">
    <property type="entry name" value="Transposase-Integrase"/>
</dbReference>
<keyword evidence="1" id="KW-0233">DNA recombination</keyword>
<dbReference type="InterPro" id="IPR025246">
    <property type="entry name" value="IS30-like_HTH"/>
</dbReference>
<dbReference type="GO" id="GO:0006310">
    <property type="term" value="P:DNA recombination"/>
    <property type="evidence" value="ECO:0007669"/>
    <property type="project" value="UniProtKB-KW"/>
</dbReference>
<organism evidence="4 5">
    <name type="scientific">Treponema rectale</name>
    <dbReference type="NCBI Taxonomy" id="744512"/>
    <lineage>
        <taxon>Bacteria</taxon>
        <taxon>Pseudomonadati</taxon>
        <taxon>Spirochaetota</taxon>
        <taxon>Spirochaetia</taxon>
        <taxon>Spirochaetales</taxon>
        <taxon>Treponemataceae</taxon>
        <taxon>Treponema</taxon>
    </lineage>
</organism>
<comment type="caution">
    <text evidence="4">The sequence shown here is derived from an EMBL/GenBank/DDBJ whole genome shotgun (WGS) entry which is preliminary data.</text>
</comment>
<protein>
    <submittedName>
        <fullName evidence="4">IS30 family transposase</fullName>
    </submittedName>
</protein>
<dbReference type="AlphaFoldDB" id="A0A840SEW2"/>
<dbReference type="PANTHER" id="PTHR10948:SF23">
    <property type="entry name" value="TRANSPOSASE INSI FOR INSERTION SEQUENCE ELEMENT IS30A-RELATED"/>
    <property type="match status" value="1"/>
</dbReference>
<dbReference type="GO" id="GO:0032196">
    <property type="term" value="P:transposition"/>
    <property type="evidence" value="ECO:0007669"/>
    <property type="project" value="TreeGrafter"/>
</dbReference>
<evidence type="ECO:0000256" key="1">
    <source>
        <dbReference type="ARBA" id="ARBA00023172"/>
    </source>
</evidence>
<evidence type="ECO:0000313" key="5">
    <source>
        <dbReference type="Proteomes" id="UP000578697"/>
    </source>
</evidence>
<proteinExistence type="predicted"/>